<dbReference type="InterPro" id="IPR001347">
    <property type="entry name" value="SIS_dom"/>
</dbReference>
<dbReference type="Gene3D" id="3.40.50.10490">
    <property type="entry name" value="Glucose-6-phosphate isomerase like protein, domain 1"/>
    <property type="match status" value="1"/>
</dbReference>
<dbReference type="PROSITE" id="PS51464">
    <property type="entry name" value="SIS"/>
    <property type="match status" value="1"/>
</dbReference>
<evidence type="ECO:0000259" key="1">
    <source>
        <dbReference type="PROSITE" id="PS51464"/>
    </source>
</evidence>
<evidence type="ECO:0000313" key="2">
    <source>
        <dbReference type="EMBL" id="GGN29948.1"/>
    </source>
</evidence>
<dbReference type="EMBL" id="BMNC01000034">
    <property type="protein sequence ID" value="GGN29948.1"/>
    <property type="molecule type" value="Genomic_DNA"/>
</dbReference>
<dbReference type="PANTHER" id="PTHR30390:SF7">
    <property type="entry name" value="PHOSPHOHEPTOSE ISOMERASE"/>
    <property type="match status" value="1"/>
</dbReference>
<comment type="caution">
    <text evidence="2">The sequence shown here is derived from an EMBL/GenBank/DDBJ whole genome shotgun (WGS) entry which is preliminary data.</text>
</comment>
<accession>A0ABQ2IUL1</accession>
<keyword evidence="3" id="KW-1185">Reference proteome</keyword>
<proteinExistence type="predicted"/>
<gene>
    <name evidence="2" type="ORF">GCM10011609_87390</name>
</gene>
<name>A0ABQ2IUL1_9PSEU</name>
<dbReference type="Proteomes" id="UP000597656">
    <property type="component" value="Unassembled WGS sequence"/>
</dbReference>
<organism evidence="2 3">
    <name type="scientific">Lentzea pudingi</name>
    <dbReference type="NCBI Taxonomy" id="1789439"/>
    <lineage>
        <taxon>Bacteria</taxon>
        <taxon>Bacillati</taxon>
        <taxon>Actinomycetota</taxon>
        <taxon>Actinomycetes</taxon>
        <taxon>Pseudonocardiales</taxon>
        <taxon>Pseudonocardiaceae</taxon>
        <taxon>Lentzea</taxon>
    </lineage>
</organism>
<feature type="domain" description="SIS" evidence="1">
    <location>
        <begin position="43"/>
        <end position="221"/>
    </location>
</feature>
<dbReference type="PANTHER" id="PTHR30390">
    <property type="entry name" value="SEDOHEPTULOSE 7-PHOSPHATE ISOMERASE / DNAA INITIATOR-ASSOCIATING FACTOR FOR REPLICATION INITIATION"/>
    <property type="match status" value="1"/>
</dbReference>
<dbReference type="NCBIfam" id="NF002805">
    <property type="entry name" value="PRK02947.1"/>
    <property type="match status" value="1"/>
</dbReference>
<evidence type="ECO:0000313" key="3">
    <source>
        <dbReference type="Proteomes" id="UP000597656"/>
    </source>
</evidence>
<dbReference type="InterPro" id="IPR046348">
    <property type="entry name" value="SIS_dom_sf"/>
</dbReference>
<dbReference type="InterPro" id="IPR035472">
    <property type="entry name" value="RpiR-like_SIS"/>
</dbReference>
<sequence>MICNQVLLTRMTTDTVTGSDYGNLVRTHLTRVEQHNAAALDDVAELVLAAVQADGILLTAGAGHSLAAVAETFYRAGGLACVRPIYHPELLPMHGAISSTSAERRSGLAGEVLRESGLAPHDVLFVFSTSGVNYYPVELAQEAASRGCPVVGVTSVASSAQAPRRAGATLAEVSTVVLDNLVPPGDSTYPEHAPVTAAISTLATTFLWNLLMVRLIDKATESGVRLPLWRSANVEGGDAANADLLRHYQTRIPQLG</sequence>
<dbReference type="SUPFAM" id="SSF53697">
    <property type="entry name" value="SIS domain"/>
    <property type="match status" value="1"/>
</dbReference>
<dbReference type="Pfam" id="PF13580">
    <property type="entry name" value="SIS_2"/>
    <property type="match status" value="1"/>
</dbReference>
<dbReference type="CDD" id="cd05013">
    <property type="entry name" value="SIS_RpiR"/>
    <property type="match status" value="1"/>
</dbReference>
<protein>
    <submittedName>
        <fullName evidence="2">SIS domain-containing protein</fullName>
    </submittedName>
</protein>
<reference evidence="3" key="1">
    <citation type="journal article" date="2019" name="Int. J. Syst. Evol. Microbiol.">
        <title>The Global Catalogue of Microorganisms (GCM) 10K type strain sequencing project: providing services to taxonomists for standard genome sequencing and annotation.</title>
        <authorList>
            <consortium name="The Broad Institute Genomics Platform"/>
            <consortium name="The Broad Institute Genome Sequencing Center for Infectious Disease"/>
            <person name="Wu L."/>
            <person name="Ma J."/>
        </authorList>
    </citation>
    <scope>NUCLEOTIDE SEQUENCE [LARGE SCALE GENOMIC DNA]</scope>
    <source>
        <strain evidence="3">CGMCC 4.7319</strain>
    </source>
</reference>
<dbReference type="InterPro" id="IPR050099">
    <property type="entry name" value="SIS_GmhA/DiaA_subfam"/>
</dbReference>